<dbReference type="PATRIC" id="fig|1125699.3.peg.344"/>
<dbReference type="InterPro" id="IPR011990">
    <property type="entry name" value="TPR-like_helical_dom_sf"/>
</dbReference>
<dbReference type="OrthoDB" id="350064at2"/>
<dbReference type="HOGENOM" id="CLU_599761_0_0_12"/>
<dbReference type="AlphaFoldDB" id="S3K497"/>
<feature type="repeat" description="TPR" evidence="3">
    <location>
        <begin position="149"/>
        <end position="182"/>
    </location>
</feature>
<dbReference type="Gene3D" id="3.40.1350.10">
    <property type="match status" value="1"/>
</dbReference>
<dbReference type="GO" id="GO:0003677">
    <property type="term" value="F:DNA binding"/>
    <property type="evidence" value="ECO:0007669"/>
    <property type="project" value="InterPro"/>
</dbReference>
<evidence type="ECO:0000313" key="6">
    <source>
        <dbReference type="EMBL" id="EPF32345.1"/>
    </source>
</evidence>
<dbReference type="STRING" id="1125699.HMPREF9194_00343"/>
<dbReference type="Pfam" id="PF04471">
    <property type="entry name" value="Mrr_cat"/>
    <property type="match status" value="1"/>
</dbReference>
<dbReference type="SUPFAM" id="SSF48452">
    <property type="entry name" value="TPR-like"/>
    <property type="match status" value="2"/>
</dbReference>
<keyword evidence="4" id="KW-0472">Membrane</keyword>
<dbReference type="InterPro" id="IPR051012">
    <property type="entry name" value="CellSynth/LPSAsmb/PSIAsmb"/>
</dbReference>
<reference evidence="6 7" key="1">
    <citation type="submission" date="2013-04" db="EMBL/GenBank/DDBJ databases">
        <title>The Genome Sequence of Treponema maltophilum ATCC 51939.</title>
        <authorList>
            <consortium name="The Broad Institute Genomics Platform"/>
            <person name="Earl A."/>
            <person name="Ward D."/>
            <person name="Feldgarden M."/>
            <person name="Gevers D."/>
            <person name="Leonetti C."/>
            <person name="Blanton J.M."/>
            <person name="Dewhirst F.E."/>
            <person name="Izard J."/>
            <person name="Walker B."/>
            <person name="Young S."/>
            <person name="Zeng Q."/>
            <person name="Gargeya S."/>
            <person name="Fitzgerald M."/>
            <person name="Haas B."/>
            <person name="Abouelleil A."/>
            <person name="Allen A.W."/>
            <person name="Alvarado L."/>
            <person name="Arachchi H.M."/>
            <person name="Berlin A.M."/>
            <person name="Chapman S.B."/>
            <person name="Gainer-Dewar J."/>
            <person name="Goldberg J."/>
            <person name="Griggs A."/>
            <person name="Gujja S."/>
            <person name="Hansen M."/>
            <person name="Howarth C."/>
            <person name="Imamovic A."/>
            <person name="Ireland A."/>
            <person name="Larimer J."/>
            <person name="McCowan C."/>
            <person name="Murphy C."/>
            <person name="Pearson M."/>
            <person name="Poon T.W."/>
            <person name="Priest M."/>
            <person name="Roberts A."/>
            <person name="Saif S."/>
            <person name="Shea T."/>
            <person name="Sisk P."/>
            <person name="Sykes S."/>
            <person name="Wortman J."/>
            <person name="Nusbaum C."/>
            <person name="Birren B."/>
        </authorList>
    </citation>
    <scope>NUCLEOTIDE SEQUENCE [LARGE SCALE GENOMIC DNA]</scope>
    <source>
        <strain evidence="6 7">ATCC 51939</strain>
    </source>
</reference>
<evidence type="ECO:0000256" key="3">
    <source>
        <dbReference type="PROSITE-ProRule" id="PRU00339"/>
    </source>
</evidence>
<dbReference type="SMART" id="SM00028">
    <property type="entry name" value="TPR"/>
    <property type="match status" value="4"/>
</dbReference>
<evidence type="ECO:0000256" key="2">
    <source>
        <dbReference type="ARBA" id="ARBA00022803"/>
    </source>
</evidence>
<accession>S3K497</accession>
<dbReference type="Gene3D" id="1.25.40.10">
    <property type="entry name" value="Tetratricopeptide repeat domain"/>
    <property type="match status" value="3"/>
</dbReference>
<evidence type="ECO:0000259" key="5">
    <source>
        <dbReference type="Pfam" id="PF04471"/>
    </source>
</evidence>
<feature type="repeat" description="TPR" evidence="3">
    <location>
        <begin position="183"/>
        <end position="216"/>
    </location>
</feature>
<feature type="transmembrane region" description="Helical" evidence="4">
    <location>
        <begin position="27"/>
        <end position="44"/>
    </location>
</feature>
<dbReference type="Proteomes" id="UP000014541">
    <property type="component" value="Unassembled WGS sequence"/>
</dbReference>
<dbReference type="Pfam" id="PF13432">
    <property type="entry name" value="TPR_16"/>
    <property type="match status" value="2"/>
</dbReference>
<evidence type="ECO:0000256" key="4">
    <source>
        <dbReference type="SAM" id="Phobius"/>
    </source>
</evidence>
<dbReference type="GO" id="GO:0009307">
    <property type="term" value="P:DNA restriction-modification system"/>
    <property type="evidence" value="ECO:0007669"/>
    <property type="project" value="InterPro"/>
</dbReference>
<comment type="caution">
    <text evidence="6">The sequence shown here is derived from an EMBL/GenBank/DDBJ whole genome shotgun (WGS) entry which is preliminary data.</text>
</comment>
<proteinExistence type="predicted"/>
<dbReference type="InterPro" id="IPR011856">
    <property type="entry name" value="tRNA_endonuc-like_dom_sf"/>
</dbReference>
<dbReference type="PANTHER" id="PTHR45586">
    <property type="entry name" value="TPR REPEAT-CONTAINING PROTEIN PA4667"/>
    <property type="match status" value="1"/>
</dbReference>
<dbReference type="eggNOG" id="COG0457">
    <property type="taxonomic scope" value="Bacteria"/>
</dbReference>
<keyword evidence="1" id="KW-0677">Repeat</keyword>
<organism evidence="6 7">
    <name type="scientific">Treponema maltophilum ATCC 51939</name>
    <dbReference type="NCBI Taxonomy" id="1125699"/>
    <lineage>
        <taxon>Bacteria</taxon>
        <taxon>Pseudomonadati</taxon>
        <taxon>Spirochaetota</taxon>
        <taxon>Spirochaetia</taxon>
        <taxon>Spirochaetales</taxon>
        <taxon>Treponemataceae</taxon>
        <taxon>Treponema</taxon>
    </lineage>
</organism>
<keyword evidence="4" id="KW-0812">Transmembrane</keyword>
<sequence length="463" mass="52274">MAKFLFLTLCLIEGIMSFMDSLFPILIGIGAACAVVALILIFASSKNGQQKKQKPKSRGSIIRAAEKRLAQDPRDPAALLPLSELYYKEQQWEKAFPLLVTLAELVPMYPEIDMFQTALRYGICSVKLGKLSDALKALSVARREKPDSFETNFYLGQAFYLNKDYDKAIPCFKKALSQGSEIPEVFEYLGLSLYRGRLFREALPYLKRALEVKPESREILFSLADSMYACSMGDKALKVFMHLRPDPEYGAKACLLAGSIHSFGNQNAQAIQDYEIGLKHEDAPLDVLTQIRYNLAQIYLQENDMVKALALLQTIQMTVPGYKDVRALITRYQELSQNNTLKTYLMATNSDFVALCRKIVSVFYSKATVRILAVDAKPDVAEIQTEIDTIKWEDSVVFRFYRNTGSTGELFIRDFHGRIRDLKAGRGICVTAGTYSEDAKKYVEGRPIDLVDKAQLLKIFNKL</sequence>
<dbReference type="PROSITE" id="PS51257">
    <property type="entry name" value="PROKAR_LIPOPROTEIN"/>
    <property type="match status" value="1"/>
</dbReference>
<dbReference type="GO" id="GO:0004519">
    <property type="term" value="F:endonuclease activity"/>
    <property type="evidence" value="ECO:0007669"/>
    <property type="project" value="InterPro"/>
</dbReference>
<dbReference type="PROSITE" id="PS50005">
    <property type="entry name" value="TPR"/>
    <property type="match status" value="2"/>
</dbReference>
<dbReference type="InterPro" id="IPR019734">
    <property type="entry name" value="TPR_rpt"/>
</dbReference>
<keyword evidence="2 3" id="KW-0802">TPR repeat</keyword>
<gene>
    <name evidence="6" type="ORF">HMPREF9194_00343</name>
</gene>
<dbReference type="InterPro" id="IPR007560">
    <property type="entry name" value="Restrct_endonuc_IV_Mrr"/>
</dbReference>
<dbReference type="EMBL" id="ATFF01000002">
    <property type="protein sequence ID" value="EPF32345.1"/>
    <property type="molecule type" value="Genomic_DNA"/>
</dbReference>
<keyword evidence="7" id="KW-1185">Reference proteome</keyword>
<name>S3K497_TREMA</name>
<evidence type="ECO:0000256" key="1">
    <source>
        <dbReference type="ARBA" id="ARBA00022737"/>
    </source>
</evidence>
<feature type="domain" description="Restriction endonuclease type IV Mrr" evidence="5">
    <location>
        <begin position="395"/>
        <end position="459"/>
    </location>
</feature>
<dbReference type="PANTHER" id="PTHR45586:SF1">
    <property type="entry name" value="LIPOPOLYSACCHARIDE ASSEMBLY PROTEIN B"/>
    <property type="match status" value="1"/>
</dbReference>
<evidence type="ECO:0000313" key="7">
    <source>
        <dbReference type="Proteomes" id="UP000014541"/>
    </source>
</evidence>
<protein>
    <recommendedName>
        <fullName evidence="5">Restriction endonuclease type IV Mrr domain-containing protein</fullName>
    </recommendedName>
</protein>
<keyword evidence="4" id="KW-1133">Transmembrane helix</keyword>